<evidence type="ECO:0000259" key="4">
    <source>
        <dbReference type="Pfam" id="PF01753"/>
    </source>
</evidence>
<dbReference type="Proteomes" id="UP001151699">
    <property type="component" value="Chromosome C"/>
</dbReference>
<keyword evidence="3" id="KW-0862">Zinc</keyword>
<dbReference type="InterPro" id="IPR002893">
    <property type="entry name" value="Znf_MYND"/>
</dbReference>
<sequence length="414" mass="47763">SNQPEAPNLNLPDEEEEFVEYKFSPRPVFISTACQICKVPLDTPNPCKFCQMVSYCSEEHEKEDRMSHGPLCCAIQEIAKKRGGHIYNNARILNDDDYRSLRVHTLNICENFLKRHLLPYEREVLLFPRLCCTGSCREWRQQLLVECKQCGQVSYCAAHPEHLPPLHESWCNSFNLYQKIVLRQKNFGRIEPSLPSKIMLKPFDLSNNIDNVFKILYKNYGAIKDECIYATLTQLATAPLTALYGAQQNQQEIGEVYTIHLVGAELQFEADTLDKWETFFLHLVPTLMECRVVFVGPELNAENLPLEILSRIRMCRTCRQNCRIVKFDFQCGMLYHDYFNSSAFTKPDLVCFFNPGLYRSTGFNGLDTWPNTIKSAVSMNCPIIVTSYTEVESPRDLERIQKESTRPLTVVQPP</sequence>
<keyword evidence="2" id="KW-0863">Zinc-finger</keyword>
<evidence type="ECO:0000313" key="6">
    <source>
        <dbReference type="EMBL" id="KAJ6636340.1"/>
    </source>
</evidence>
<keyword evidence="7" id="KW-1185">Reference proteome</keyword>
<evidence type="ECO:0008006" key="8">
    <source>
        <dbReference type="Google" id="ProtNLM"/>
    </source>
</evidence>
<feature type="non-terminal residue" evidence="6">
    <location>
        <position position="1"/>
    </location>
</feature>
<dbReference type="OrthoDB" id="5282002at2759"/>
<dbReference type="AlphaFoldDB" id="A0A9Q0RW33"/>
<accession>A0A9Q0RW33</accession>
<dbReference type="Pfam" id="PF20179">
    <property type="entry name" value="MSS51_C"/>
    <property type="match status" value="1"/>
</dbReference>
<reference evidence="6" key="1">
    <citation type="submission" date="2022-07" db="EMBL/GenBank/DDBJ databases">
        <authorList>
            <person name="Trinca V."/>
            <person name="Uliana J.V.C."/>
            <person name="Torres T.T."/>
            <person name="Ward R.J."/>
            <person name="Monesi N."/>
        </authorList>
    </citation>
    <scope>NUCLEOTIDE SEQUENCE</scope>
    <source>
        <strain evidence="6">HSMRA1968</strain>
        <tissue evidence="6">Whole embryos</tissue>
    </source>
</reference>
<organism evidence="6 7">
    <name type="scientific">Pseudolycoriella hygida</name>
    <dbReference type="NCBI Taxonomy" id="35572"/>
    <lineage>
        <taxon>Eukaryota</taxon>
        <taxon>Metazoa</taxon>
        <taxon>Ecdysozoa</taxon>
        <taxon>Arthropoda</taxon>
        <taxon>Hexapoda</taxon>
        <taxon>Insecta</taxon>
        <taxon>Pterygota</taxon>
        <taxon>Neoptera</taxon>
        <taxon>Endopterygota</taxon>
        <taxon>Diptera</taxon>
        <taxon>Nematocera</taxon>
        <taxon>Sciaroidea</taxon>
        <taxon>Sciaridae</taxon>
        <taxon>Pseudolycoriella</taxon>
    </lineage>
</organism>
<dbReference type="PANTHER" id="PTHR28069">
    <property type="entry name" value="GH20023P"/>
    <property type="match status" value="1"/>
</dbReference>
<protein>
    <recommendedName>
        <fullName evidence="8">MYND-type domain-containing protein</fullName>
    </recommendedName>
</protein>
<evidence type="ECO:0000256" key="1">
    <source>
        <dbReference type="ARBA" id="ARBA00022723"/>
    </source>
</evidence>
<dbReference type="Pfam" id="PF01753">
    <property type="entry name" value="zf-MYND"/>
    <property type="match status" value="1"/>
</dbReference>
<dbReference type="GO" id="GO:0008270">
    <property type="term" value="F:zinc ion binding"/>
    <property type="evidence" value="ECO:0007669"/>
    <property type="project" value="UniProtKB-KW"/>
</dbReference>
<dbReference type="SUPFAM" id="SSF144232">
    <property type="entry name" value="HIT/MYND zinc finger-like"/>
    <property type="match status" value="1"/>
</dbReference>
<dbReference type="EMBL" id="WJQU01000004">
    <property type="protein sequence ID" value="KAJ6636340.1"/>
    <property type="molecule type" value="Genomic_DNA"/>
</dbReference>
<proteinExistence type="predicted"/>
<feature type="domain" description="MYND-type" evidence="4">
    <location>
        <begin position="34"/>
        <end position="72"/>
    </location>
</feature>
<name>A0A9Q0RW33_9DIPT</name>
<dbReference type="Gene3D" id="6.10.140.2220">
    <property type="match status" value="1"/>
</dbReference>
<feature type="domain" description="Mitochondrial splicing suppressor 51-like C-terminal" evidence="5">
    <location>
        <begin position="239"/>
        <end position="404"/>
    </location>
</feature>
<evidence type="ECO:0000313" key="7">
    <source>
        <dbReference type="Proteomes" id="UP001151699"/>
    </source>
</evidence>
<comment type="caution">
    <text evidence="6">The sequence shown here is derived from an EMBL/GenBank/DDBJ whole genome shotgun (WGS) entry which is preliminary data.</text>
</comment>
<dbReference type="PANTHER" id="PTHR28069:SF2">
    <property type="entry name" value="GH20023P"/>
    <property type="match status" value="1"/>
</dbReference>
<keyword evidence="1" id="KW-0479">Metal-binding</keyword>
<evidence type="ECO:0000256" key="3">
    <source>
        <dbReference type="ARBA" id="ARBA00022833"/>
    </source>
</evidence>
<dbReference type="InterPro" id="IPR046824">
    <property type="entry name" value="Mss51-like_C"/>
</dbReference>
<evidence type="ECO:0000259" key="5">
    <source>
        <dbReference type="Pfam" id="PF20179"/>
    </source>
</evidence>
<evidence type="ECO:0000256" key="2">
    <source>
        <dbReference type="ARBA" id="ARBA00022771"/>
    </source>
</evidence>
<feature type="non-terminal residue" evidence="6">
    <location>
        <position position="414"/>
    </location>
</feature>
<gene>
    <name evidence="6" type="ORF">Bhyg_14928</name>
</gene>